<dbReference type="PANTHER" id="PTHR30387">
    <property type="entry name" value="MANNONATE DEHYDRATASE"/>
    <property type="match status" value="1"/>
</dbReference>
<dbReference type="PANTHER" id="PTHR30387:SF2">
    <property type="entry name" value="MANNONATE DEHYDRATASE"/>
    <property type="match status" value="1"/>
</dbReference>
<name>A0ABN1HQD2_9SPHN</name>
<dbReference type="Gene3D" id="3.20.20.150">
    <property type="entry name" value="Divalent-metal-dependent TIM barrel enzymes"/>
    <property type="match status" value="1"/>
</dbReference>
<evidence type="ECO:0000256" key="3">
    <source>
        <dbReference type="ARBA" id="ARBA00004892"/>
    </source>
</evidence>
<dbReference type="PIRSF" id="PIRSF016049">
    <property type="entry name" value="Man_dehyd"/>
    <property type="match status" value="1"/>
</dbReference>
<proteinExistence type="inferred from homology"/>
<dbReference type="InterPro" id="IPR004628">
    <property type="entry name" value="Man_deHydtase"/>
</dbReference>
<dbReference type="EMBL" id="BAAAES010000007">
    <property type="protein sequence ID" value="GAA0662957.1"/>
    <property type="molecule type" value="Genomic_DNA"/>
</dbReference>
<evidence type="ECO:0000256" key="2">
    <source>
        <dbReference type="ARBA" id="ARBA00002713"/>
    </source>
</evidence>
<comment type="function">
    <text evidence="2 9">Catalyzes the dehydration of D-mannonate.</text>
</comment>
<keyword evidence="7 9" id="KW-0464">Manganese</keyword>
<gene>
    <name evidence="9 10" type="primary">uxuA</name>
    <name evidence="10" type="ORF">GCM10009102_09950</name>
</gene>
<evidence type="ECO:0000256" key="9">
    <source>
        <dbReference type="HAMAP-Rule" id="MF_00106"/>
    </source>
</evidence>
<dbReference type="EC" id="4.2.1.8" evidence="5 9"/>
<keyword evidence="6 9" id="KW-0408">Iron</keyword>
<evidence type="ECO:0000313" key="10">
    <source>
        <dbReference type="EMBL" id="GAA0662957.1"/>
    </source>
</evidence>
<evidence type="ECO:0000256" key="4">
    <source>
        <dbReference type="ARBA" id="ARBA00007389"/>
    </source>
</evidence>
<comment type="pathway">
    <text evidence="3 9">Carbohydrate metabolism; pentose and glucuronate interconversion.</text>
</comment>
<dbReference type="NCBIfam" id="NF003027">
    <property type="entry name" value="PRK03906.1"/>
    <property type="match status" value="1"/>
</dbReference>
<keyword evidence="8 9" id="KW-0456">Lyase</keyword>
<dbReference type="InterPro" id="IPR036237">
    <property type="entry name" value="Xyl_isomerase-like_sf"/>
</dbReference>
<evidence type="ECO:0000256" key="7">
    <source>
        <dbReference type="ARBA" id="ARBA00023211"/>
    </source>
</evidence>
<protein>
    <recommendedName>
        <fullName evidence="5 9">Mannonate dehydratase</fullName>
        <ecNumber evidence="5 9">4.2.1.8</ecNumber>
    </recommendedName>
    <alternativeName>
        <fullName evidence="9">D-mannonate hydro-lyase</fullName>
    </alternativeName>
</protein>
<comment type="catalytic activity">
    <reaction evidence="1 9">
        <text>D-mannonate = 2-dehydro-3-deoxy-D-gluconate + H2O</text>
        <dbReference type="Rhea" id="RHEA:20097"/>
        <dbReference type="ChEBI" id="CHEBI:15377"/>
        <dbReference type="ChEBI" id="CHEBI:17767"/>
        <dbReference type="ChEBI" id="CHEBI:57990"/>
        <dbReference type="EC" id="4.2.1.8"/>
    </reaction>
</comment>
<dbReference type="SUPFAM" id="SSF51658">
    <property type="entry name" value="Xylose isomerase-like"/>
    <property type="match status" value="1"/>
</dbReference>
<dbReference type="HAMAP" id="MF_00106">
    <property type="entry name" value="UxuA"/>
    <property type="match status" value="1"/>
</dbReference>
<evidence type="ECO:0000313" key="11">
    <source>
        <dbReference type="Proteomes" id="UP001500238"/>
    </source>
</evidence>
<organism evidence="10 11">
    <name type="scientific">Sphingomonas insulae</name>
    <dbReference type="NCBI Taxonomy" id="424800"/>
    <lineage>
        <taxon>Bacteria</taxon>
        <taxon>Pseudomonadati</taxon>
        <taxon>Pseudomonadota</taxon>
        <taxon>Alphaproteobacteria</taxon>
        <taxon>Sphingomonadales</taxon>
        <taxon>Sphingomonadaceae</taxon>
        <taxon>Sphingomonas</taxon>
    </lineage>
</organism>
<evidence type="ECO:0000256" key="8">
    <source>
        <dbReference type="ARBA" id="ARBA00023239"/>
    </source>
</evidence>
<dbReference type="RefSeq" id="WP_166753113.1">
    <property type="nucleotide sequence ID" value="NZ_BAAAES010000007.1"/>
</dbReference>
<sequence length="392" mass="42920">MMMTQMLRWFGPADPVTLRAIRQSGASEVVTALHEIPNGDVWPEHAIAARRTMVQEAGLDWTVVESLPVHEDIKRRGPGWDRLIHAYTDSLRHLAACGIRVVTYNFMPLLDWTRTDLAWPLPDGALALRFELEAVAAFDLHILQRPGAEGDYTPDIVEAAGRRFASLDTDARHRLERTIIAGLPGSEESFTASAFRKSIDTYAGIDADRLRANHIAFLDAVCPIADDVGLQLVVHPDDPPFPLFGLPRVVSTEADVAALFARVPNRSNGLCLCTGSFGVRADNDLPGMVERLGDRIGFLHLRSVQREPRGAFHEAAHLAGDAQMPAVVAAVQQLQNRTGRSIPMRPDHGHQMLDDLGKRTNPGYSLLGRMRGLAELRGLEAGLAHASGTTVL</sequence>
<keyword evidence="11" id="KW-1185">Reference proteome</keyword>
<evidence type="ECO:0000256" key="6">
    <source>
        <dbReference type="ARBA" id="ARBA00023004"/>
    </source>
</evidence>
<evidence type="ECO:0000256" key="1">
    <source>
        <dbReference type="ARBA" id="ARBA00001794"/>
    </source>
</evidence>
<accession>A0ABN1HQD2</accession>
<comment type="caution">
    <text evidence="10">The sequence shown here is derived from an EMBL/GenBank/DDBJ whole genome shotgun (WGS) entry which is preliminary data.</text>
</comment>
<dbReference type="Proteomes" id="UP001500238">
    <property type="component" value="Unassembled WGS sequence"/>
</dbReference>
<comment type="similarity">
    <text evidence="4 9">Belongs to the mannonate dehydratase family.</text>
</comment>
<dbReference type="Pfam" id="PF03786">
    <property type="entry name" value="UxuA"/>
    <property type="match status" value="1"/>
</dbReference>
<comment type="cofactor">
    <cofactor evidence="9">
        <name>Fe(2+)</name>
        <dbReference type="ChEBI" id="CHEBI:29033"/>
    </cofactor>
    <cofactor evidence="9">
        <name>Mn(2+)</name>
        <dbReference type="ChEBI" id="CHEBI:29035"/>
    </cofactor>
</comment>
<evidence type="ECO:0000256" key="5">
    <source>
        <dbReference type="ARBA" id="ARBA00012927"/>
    </source>
</evidence>
<reference evidence="10 11" key="1">
    <citation type="journal article" date="2019" name="Int. J. Syst. Evol. Microbiol.">
        <title>The Global Catalogue of Microorganisms (GCM) 10K type strain sequencing project: providing services to taxonomists for standard genome sequencing and annotation.</title>
        <authorList>
            <consortium name="The Broad Institute Genomics Platform"/>
            <consortium name="The Broad Institute Genome Sequencing Center for Infectious Disease"/>
            <person name="Wu L."/>
            <person name="Ma J."/>
        </authorList>
    </citation>
    <scope>NUCLEOTIDE SEQUENCE [LARGE SCALE GENOMIC DNA]</scope>
    <source>
        <strain evidence="10 11">JCM 14603</strain>
    </source>
</reference>
<dbReference type="NCBIfam" id="TIGR00695">
    <property type="entry name" value="uxuA"/>
    <property type="match status" value="1"/>
</dbReference>